<evidence type="ECO:0000313" key="3">
    <source>
        <dbReference type="Proteomes" id="UP000298468"/>
    </source>
</evidence>
<dbReference type="EMBL" id="SOHM01000007">
    <property type="protein sequence ID" value="TFD93998.1"/>
    <property type="molecule type" value="Genomic_DNA"/>
</dbReference>
<gene>
    <name evidence="2" type="ORF">E3T61_03085</name>
</gene>
<sequence length="139" mass="14679">MNDEVRPSKAPIQLSKLGLGLILIGAVAFGSVCTAVGMSAWQAKQMANASYEADFALTILADDHADAMQACSDAITQLTVLAAVEGLAMDADHQAVDDFFDRHSYWAGDSGALASALSESERTVHKARDALENKPCPPE</sequence>
<keyword evidence="3" id="KW-1185">Reference proteome</keyword>
<dbReference type="RefSeq" id="WP_134639428.1">
    <property type="nucleotide sequence ID" value="NZ_SOHM01000007.1"/>
</dbReference>
<keyword evidence="1" id="KW-1133">Transmembrane helix</keyword>
<evidence type="ECO:0000313" key="2">
    <source>
        <dbReference type="EMBL" id="TFD93998.1"/>
    </source>
</evidence>
<comment type="caution">
    <text evidence="2">The sequence shown here is derived from an EMBL/GenBank/DDBJ whole genome shotgun (WGS) entry which is preliminary data.</text>
</comment>
<name>A0A4R9BZL1_9MICO</name>
<dbReference type="AlphaFoldDB" id="A0A4R9BZL1"/>
<feature type="transmembrane region" description="Helical" evidence="1">
    <location>
        <begin position="20"/>
        <end position="41"/>
    </location>
</feature>
<organism evidence="2 3">
    <name type="scientific">Cryobacterium lactosi</name>
    <dbReference type="NCBI Taxonomy" id="1259202"/>
    <lineage>
        <taxon>Bacteria</taxon>
        <taxon>Bacillati</taxon>
        <taxon>Actinomycetota</taxon>
        <taxon>Actinomycetes</taxon>
        <taxon>Micrococcales</taxon>
        <taxon>Microbacteriaceae</taxon>
        <taxon>Cryobacterium</taxon>
    </lineage>
</organism>
<accession>A0A4R9BZL1</accession>
<proteinExistence type="predicted"/>
<reference evidence="2 3" key="1">
    <citation type="submission" date="2019-03" db="EMBL/GenBank/DDBJ databases">
        <title>Genomics of glacier-inhabiting Cryobacterium strains.</title>
        <authorList>
            <person name="Liu Q."/>
            <person name="Xin Y.-H."/>
        </authorList>
    </citation>
    <scope>NUCLEOTIDE SEQUENCE [LARGE SCALE GENOMIC DNA]</scope>
    <source>
        <strain evidence="2 3">Sr59</strain>
    </source>
</reference>
<dbReference type="Proteomes" id="UP000298468">
    <property type="component" value="Unassembled WGS sequence"/>
</dbReference>
<evidence type="ECO:0000256" key="1">
    <source>
        <dbReference type="SAM" id="Phobius"/>
    </source>
</evidence>
<protein>
    <submittedName>
        <fullName evidence="2">Uncharacterized protein</fullName>
    </submittedName>
</protein>
<keyword evidence="1" id="KW-0472">Membrane</keyword>
<keyword evidence="1" id="KW-0812">Transmembrane</keyword>